<feature type="binding site" description="axial binding residue" evidence="1">
    <location>
        <position position="469"/>
    </location>
    <ligand>
        <name>heme</name>
        <dbReference type="ChEBI" id="CHEBI:30413"/>
    </ligand>
    <ligandPart>
        <name>Fe</name>
        <dbReference type="ChEBI" id="CHEBI:18248"/>
    </ligandPart>
</feature>
<organism evidence="2 3">
    <name type="scientific">Pleomassaria siparia CBS 279.74</name>
    <dbReference type="NCBI Taxonomy" id="1314801"/>
    <lineage>
        <taxon>Eukaryota</taxon>
        <taxon>Fungi</taxon>
        <taxon>Dikarya</taxon>
        <taxon>Ascomycota</taxon>
        <taxon>Pezizomycotina</taxon>
        <taxon>Dothideomycetes</taxon>
        <taxon>Pleosporomycetidae</taxon>
        <taxon>Pleosporales</taxon>
        <taxon>Pleomassariaceae</taxon>
        <taxon>Pleomassaria</taxon>
    </lineage>
</organism>
<keyword evidence="1" id="KW-0479">Metal-binding</keyword>
<dbReference type="GO" id="GO:0016705">
    <property type="term" value="F:oxidoreductase activity, acting on paired donors, with incorporation or reduction of molecular oxygen"/>
    <property type="evidence" value="ECO:0007669"/>
    <property type="project" value="InterPro"/>
</dbReference>
<name>A0A6G1KI43_9PLEO</name>
<sequence>MTAVSSILLSLFSLYPALTLLSALVVYITTTRIQQYRRLSHIPGPAGTGISWMWNSRAVISGKAYKYYADATERYGAIARIAPNHLITSSPELWAHINAVRSPYKRAEWFYHAARFEPGKDNVFTECDTATHDNRRKKLAAGYAGKENPTLEPSIDGNVADFIHLIRTKYAAPASSAHATLPMDMATKMQYFSMDVISEVALGAAFGNLKANADVNDHLKALEEGLRINNKSFGLGTSWIRGVPILGKAISPSETDERGYGRMMAEARKSIVARKLKGTDERSDMLASFIRHGVSGDDLFQEIFETLLAGSDTTSASLRVIVLYILSHPRVYAKLQAEIDATVKARTAAPTSSDIIPDAEVRKLPYLGVVVREAMRVHPPVVCLFSRVVPKGGDVVTVEGKDVFLPGDTMIGCSAWGMHRNNKTLYGADADVFRPERWFVDESIPEEKDRLARMYKTNDLLFGYGRWVCLGRVVALIEIHKAIFELLRNFDFAITNPHEPWTLFETMGLFAIGDMYVNVTERS</sequence>
<dbReference type="PRINTS" id="PR00385">
    <property type="entry name" value="P450"/>
</dbReference>
<keyword evidence="2" id="KW-0489">Methyltransferase</keyword>
<dbReference type="CDD" id="cd11060">
    <property type="entry name" value="CYP57A1-like"/>
    <property type="match status" value="1"/>
</dbReference>
<dbReference type="GO" id="GO:0020037">
    <property type="term" value="F:heme binding"/>
    <property type="evidence" value="ECO:0007669"/>
    <property type="project" value="InterPro"/>
</dbReference>
<dbReference type="GO" id="GO:0004497">
    <property type="term" value="F:monooxygenase activity"/>
    <property type="evidence" value="ECO:0007669"/>
    <property type="project" value="InterPro"/>
</dbReference>
<dbReference type="InterPro" id="IPR050121">
    <property type="entry name" value="Cytochrome_P450_monoxygenase"/>
</dbReference>
<gene>
    <name evidence="2" type="ORF">K504DRAFT_426751</name>
</gene>
<evidence type="ECO:0000256" key="1">
    <source>
        <dbReference type="PIRSR" id="PIRSR602401-1"/>
    </source>
</evidence>
<proteinExistence type="predicted"/>
<evidence type="ECO:0000313" key="3">
    <source>
        <dbReference type="Proteomes" id="UP000799428"/>
    </source>
</evidence>
<comment type="cofactor">
    <cofactor evidence="1">
        <name>heme</name>
        <dbReference type="ChEBI" id="CHEBI:30413"/>
    </cofactor>
</comment>
<dbReference type="InterPro" id="IPR001128">
    <property type="entry name" value="Cyt_P450"/>
</dbReference>
<keyword evidence="2" id="KW-0808">Transferase</keyword>
<dbReference type="GO" id="GO:0008168">
    <property type="term" value="F:methyltransferase activity"/>
    <property type="evidence" value="ECO:0007669"/>
    <property type="project" value="UniProtKB-KW"/>
</dbReference>
<dbReference type="SUPFAM" id="SSF48264">
    <property type="entry name" value="Cytochrome P450"/>
    <property type="match status" value="1"/>
</dbReference>
<dbReference type="PANTHER" id="PTHR24305">
    <property type="entry name" value="CYTOCHROME P450"/>
    <property type="match status" value="1"/>
</dbReference>
<dbReference type="GO" id="GO:0005506">
    <property type="term" value="F:iron ion binding"/>
    <property type="evidence" value="ECO:0007669"/>
    <property type="project" value="InterPro"/>
</dbReference>
<reference evidence="2" key="1">
    <citation type="journal article" date="2020" name="Stud. Mycol.">
        <title>101 Dothideomycetes genomes: a test case for predicting lifestyles and emergence of pathogens.</title>
        <authorList>
            <person name="Haridas S."/>
            <person name="Albert R."/>
            <person name="Binder M."/>
            <person name="Bloem J."/>
            <person name="Labutti K."/>
            <person name="Salamov A."/>
            <person name="Andreopoulos B."/>
            <person name="Baker S."/>
            <person name="Barry K."/>
            <person name="Bills G."/>
            <person name="Bluhm B."/>
            <person name="Cannon C."/>
            <person name="Castanera R."/>
            <person name="Culley D."/>
            <person name="Daum C."/>
            <person name="Ezra D."/>
            <person name="Gonzalez J."/>
            <person name="Henrissat B."/>
            <person name="Kuo A."/>
            <person name="Liang C."/>
            <person name="Lipzen A."/>
            <person name="Lutzoni F."/>
            <person name="Magnuson J."/>
            <person name="Mondo S."/>
            <person name="Nolan M."/>
            <person name="Ohm R."/>
            <person name="Pangilinan J."/>
            <person name="Park H.-J."/>
            <person name="Ramirez L."/>
            <person name="Alfaro M."/>
            <person name="Sun H."/>
            <person name="Tritt A."/>
            <person name="Yoshinaga Y."/>
            <person name="Zwiers L.-H."/>
            <person name="Turgeon B."/>
            <person name="Goodwin S."/>
            <person name="Spatafora J."/>
            <person name="Crous P."/>
            <person name="Grigoriev I."/>
        </authorList>
    </citation>
    <scope>NUCLEOTIDE SEQUENCE</scope>
    <source>
        <strain evidence="2">CBS 279.74</strain>
    </source>
</reference>
<dbReference type="PRINTS" id="PR00463">
    <property type="entry name" value="EP450I"/>
</dbReference>
<dbReference type="InterPro" id="IPR036396">
    <property type="entry name" value="Cyt_P450_sf"/>
</dbReference>
<accession>A0A6G1KI43</accession>
<keyword evidence="1" id="KW-0408">Iron</keyword>
<dbReference type="Proteomes" id="UP000799428">
    <property type="component" value="Unassembled WGS sequence"/>
</dbReference>
<keyword evidence="1" id="KW-0349">Heme</keyword>
<dbReference type="PANTHER" id="PTHR24305:SF168">
    <property type="entry name" value="P450, PUTATIVE (EUROFUNG)-RELATED"/>
    <property type="match status" value="1"/>
</dbReference>
<dbReference type="AlphaFoldDB" id="A0A6G1KI43"/>
<dbReference type="OrthoDB" id="3934656at2759"/>
<keyword evidence="3" id="KW-1185">Reference proteome</keyword>
<protein>
    <submittedName>
        <fullName evidence="2">Pisatin demethylase</fullName>
    </submittedName>
</protein>
<dbReference type="GO" id="GO:0032259">
    <property type="term" value="P:methylation"/>
    <property type="evidence" value="ECO:0007669"/>
    <property type="project" value="UniProtKB-KW"/>
</dbReference>
<dbReference type="Gene3D" id="1.10.630.10">
    <property type="entry name" value="Cytochrome P450"/>
    <property type="match status" value="1"/>
</dbReference>
<evidence type="ECO:0000313" key="2">
    <source>
        <dbReference type="EMBL" id="KAF2712450.1"/>
    </source>
</evidence>
<dbReference type="Pfam" id="PF00067">
    <property type="entry name" value="p450"/>
    <property type="match status" value="1"/>
</dbReference>
<dbReference type="InterPro" id="IPR002401">
    <property type="entry name" value="Cyt_P450_E_grp-I"/>
</dbReference>
<dbReference type="EMBL" id="MU005766">
    <property type="protein sequence ID" value="KAF2712450.1"/>
    <property type="molecule type" value="Genomic_DNA"/>
</dbReference>